<sequence length="28" mass="3057">IKMIFGLSVSVGIVLAIHYIIIPNKFGI</sequence>
<protein>
    <submittedName>
        <fullName evidence="1">Uncharacterized protein</fullName>
    </submittedName>
</protein>
<accession>A0A382YEN3</accession>
<feature type="non-terminal residue" evidence="1">
    <location>
        <position position="1"/>
    </location>
</feature>
<dbReference type="AlphaFoldDB" id="A0A382YEN3"/>
<evidence type="ECO:0000313" key="1">
    <source>
        <dbReference type="EMBL" id="SVD81560.1"/>
    </source>
</evidence>
<name>A0A382YEN3_9ZZZZ</name>
<proteinExistence type="predicted"/>
<reference evidence="1" key="1">
    <citation type="submission" date="2018-05" db="EMBL/GenBank/DDBJ databases">
        <authorList>
            <person name="Lanie J.A."/>
            <person name="Ng W.-L."/>
            <person name="Kazmierczak K.M."/>
            <person name="Andrzejewski T.M."/>
            <person name="Davidsen T.M."/>
            <person name="Wayne K.J."/>
            <person name="Tettelin H."/>
            <person name="Glass J.I."/>
            <person name="Rusch D."/>
            <person name="Podicherti R."/>
            <person name="Tsui H.-C.T."/>
            <person name="Winkler M.E."/>
        </authorList>
    </citation>
    <scope>NUCLEOTIDE SEQUENCE</scope>
</reference>
<dbReference type="EMBL" id="UINC01175107">
    <property type="protein sequence ID" value="SVD81560.1"/>
    <property type="molecule type" value="Genomic_DNA"/>
</dbReference>
<organism evidence="1">
    <name type="scientific">marine metagenome</name>
    <dbReference type="NCBI Taxonomy" id="408172"/>
    <lineage>
        <taxon>unclassified sequences</taxon>
        <taxon>metagenomes</taxon>
        <taxon>ecological metagenomes</taxon>
    </lineage>
</organism>
<gene>
    <name evidence="1" type="ORF">METZ01_LOCUS434414</name>
</gene>